<gene>
    <name evidence="2" type="ORF">CLV97_13031</name>
</gene>
<sequence length="147" mass="17606">MAKKYFTLEEANRLIPFLRGEVEQLQALKQEFEVQFSELRRLKMLHGAGNVTMEREDPFFEMEARLEFLQIQARGIIHRIHEAEVQLKDIDMGLVDFPAKLNGQEVFFCWRLGEDRIRHWHYVWEGYYYRKSLDDELPGEDDELPGE</sequence>
<proteinExistence type="predicted"/>
<evidence type="ECO:0000313" key="2">
    <source>
        <dbReference type="EMBL" id="PRX39091.1"/>
    </source>
</evidence>
<organism evidence="2 3">
    <name type="scientific">Planifilum fimeticola</name>
    <dbReference type="NCBI Taxonomy" id="201975"/>
    <lineage>
        <taxon>Bacteria</taxon>
        <taxon>Bacillati</taxon>
        <taxon>Bacillota</taxon>
        <taxon>Bacilli</taxon>
        <taxon>Bacillales</taxon>
        <taxon>Thermoactinomycetaceae</taxon>
        <taxon>Planifilum</taxon>
    </lineage>
</organism>
<dbReference type="InterPro" id="IPR018699">
    <property type="entry name" value="DUF2203"/>
</dbReference>
<protein>
    <recommendedName>
        <fullName evidence="4">DUF2203 family protein</fullName>
    </recommendedName>
</protein>
<dbReference type="OrthoDB" id="9802910at2"/>
<feature type="coiled-coil region" evidence="1">
    <location>
        <begin position="8"/>
        <end position="42"/>
    </location>
</feature>
<dbReference type="EMBL" id="PVNE01000030">
    <property type="protein sequence ID" value="PRX39091.1"/>
    <property type="molecule type" value="Genomic_DNA"/>
</dbReference>
<dbReference type="AlphaFoldDB" id="A0A2T0LB79"/>
<accession>A0A2T0LB79</accession>
<dbReference type="Proteomes" id="UP000237797">
    <property type="component" value="Unassembled WGS sequence"/>
</dbReference>
<dbReference type="Pfam" id="PF09969">
    <property type="entry name" value="DUF2203"/>
    <property type="match status" value="1"/>
</dbReference>
<keyword evidence="3" id="KW-1185">Reference proteome</keyword>
<name>A0A2T0LB79_9BACL</name>
<evidence type="ECO:0000256" key="1">
    <source>
        <dbReference type="SAM" id="Coils"/>
    </source>
</evidence>
<comment type="caution">
    <text evidence="2">The sequence shown here is derived from an EMBL/GenBank/DDBJ whole genome shotgun (WGS) entry which is preliminary data.</text>
</comment>
<evidence type="ECO:0008006" key="4">
    <source>
        <dbReference type="Google" id="ProtNLM"/>
    </source>
</evidence>
<reference evidence="2 3" key="1">
    <citation type="submission" date="2018-03" db="EMBL/GenBank/DDBJ databases">
        <title>Genomic Encyclopedia of Archaeal and Bacterial Type Strains, Phase II (KMG-II): from individual species to whole genera.</title>
        <authorList>
            <person name="Goeker M."/>
        </authorList>
    </citation>
    <scope>NUCLEOTIDE SEQUENCE [LARGE SCALE GENOMIC DNA]</scope>
    <source>
        <strain evidence="2 3">DSM 44946</strain>
    </source>
</reference>
<dbReference type="RefSeq" id="WP_106346390.1">
    <property type="nucleotide sequence ID" value="NZ_PVNE01000030.1"/>
</dbReference>
<dbReference type="PIRSF" id="PIRSF016498">
    <property type="entry name" value="UCP016498"/>
    <property type="match status" value="1"/>
</dbReference>
<evidence type="ECO:0000313" key="3">
    <source>
        <dbReference type="Proteomes" id="UP000237797"/>
    </source>
</evidence>
<keyword evidence="1" id="KW-0175">Coiled coil</keyword>